<organism evidence="2 3">
    <name type="scientific">Ancylobacter novellus</name>
    <name type="common">Thiobacillus novellus</name>
    <dbReference type="NCBI Taxonomy" id="921"/>
    <lineage>
        <taxon>Bacteria</taxon>
        <taxon>Pseudomonadati</taxon>
        <taxon>Pseudomonadota</taxon>
        <taxon>Alphaproteobacteria</taxon>
        <taxon>Hyphomicrobiales</taxon>
        <taxon>Xanthobacteraceae</taxon>
        <taxon>Ancylobacter</taxon>
    </lineage>
</organism>
<protein>
    <submittedName>
        <fullName evidence="2">Uncharacterized protein</fullName>
    </submittedName>
</protein>
<dbReference type="AlphaFoldDB" id="A0A2W5QS38"/>
<evidence type="ECO:0000313" key="3">
    <source>
        <dbReference type="Proteomes" id="UP000248887"/>
    </source>
</evidence>
<evidence type="ECO:0000313" key="2">
    <source>
        <dbReference type="EMBL" id="PZQ79816.1"/>
    </source>
</evidence>
<dbReference type="Proteomes" id="UP000248887">
    <property type="component" value="Unassembled WGS sequence"/>
</dbReference>
<comment type="caution">
    <text evidence="2">The sequence shown here is derived from an EMBL/GenBank/DDBJ whole genome shotgun (WGS) entry which is preliminary data.</text>
</comment>
<feature type="signal peptide" evidence="1">
    <location>
        <begin position="1"/>
        <end position="22"/>
    </location>
</feature>
<evidence type="ECO:0000256" key="1">
    <source>
        <dbReference type="SAM" id="SignalP"/>
    </source>
</evidence>
<gene>
    <name evidence="2" type="ORF">DI549_19090</name>
</gene>
<reference evidence="2 3" key="1">
    <citation type="submission" date="2017-08" db="EMBL/GenBank/DDBJ databases">
        <title>Infants hospitalized years apart are colonized by the same room-sourced microbial strains.</title>
        <authorList>
            <person name="Brooks B."/>
            <person name="Olm M.R."/>
            <person name="Firek B.A."/>
            <person name="Baker R."/>
            <person name="Thomas B.C."/>
            <person name="Morowitz M.J."/>
            <person name="Banfield J.F."/>
        </authorList>
    </citation>
    <scope>NUCLEOTIDE SEQUENCE [LARGE SCALE GENOMIC DNA]</scope>
    <source>
        <strain evidence="2">S2_005_001_R2_27</strain>
    </source>
</reference>
<sequence>MNKLLIATATVATLGFATAAGAQTYYRAAPGPSVQYYEPSQGVVVEGRNSTMMVSPGDAQRYTPESYSRGGYLGQSPYVNNPGVEPYIAKQIEQDQRGD</sequence>
<keyword evidence="1" id="KW-0732">Signal</keyword>
<proteinExistence type="predicted"/>
<dbReference type="EMBL" id="QFQD01000077">
    <property type="protein sequence ID" value="PZQ79816.1"/>
    <property type="molecule type" value="Genomic_DNA"/>
</dbReference>
<accession>A0A2W5QS38</accession>
<name>A0A2W5QS38_ANCNO</name>
<feature type="chain" id="PRO_5015899041" evidence="1">
    <location>
        <begin position="23"/>
        <end position="99"/>
    </location>
</feature>